<evidence type="ECO:0000256" key="2">
    <source>
        <dbReference type="SAM" id="Phobius"/>
    </source>
</evidence>
<feature type="transmembrane region" description="Helical" evidence="2">
    <location>
        <begin position="73"/>
        <end position="92"/>
    </location>
</feature>
<protein>
    <submittedName>
        <fullName evidence="3">Uncharacterized protein</fullName>
    </submittedName>
</protein>
<feature type="region of interest" description="Disordered" evidence="1">
    <location>
        <begin position="101"/>
        <end position="141"/>
    </location>
</feature>
<evidence type="ECO:0000313" key="4">
    <source>
        <dbReference type="Proteomes" id="UP000240883"/>
    </source>
</evidence>
<evidence type="ECO:0000313" key="3">
    <source>
        <dbReference type="EMBL" id="PSN66277.1"/>
    </source>
</evidence>
<sequence length="141" mass="15579">MANQAPTREWLDGWVLFRSYCRDPRSRRPLLHSTGVHSWFQIASIICSVAAGSRDSVWPRPAALDSSIRTRTALALLALLALLLLRPVYLPVCLSECGGGKGRVGGQAWRPSWRGEGEGAHRKQSSTGSAKAQRSQRRQGW</sequence>
<keyword evidence="2" id="KW-0472">Membrane</keyword>
<keyword evidence="2" id="KW-0812">Transmembrane</keyword>
<dbReference type="AlphaFoldDB" id="A0A2T2NLH1"/>
<reference evidence="3 4" key="1">
    <citation type="journal article" date="2018" name="Front. Microbiol.">
        <title>Genome-Wide Analysis of Corynespora cassiicola Leaf Fall Disease Putative Effectors.</title>
        <authorList>
            <person name="Lopez D."/>
            <person name="Ribeiro S."/>
            <person name="Label P."/>
            <person name="Fumanal B."/>
            <person name="Venisse J.S."/>
            <person name="Kohler A."/>
            <person name="de Oliveira R.R."/>
            <person name="Labutti K."/>
            <person name="Lipzen A."/>
            <person name="Lail K."/>
            <person name="Bauer D."/>
            <person name="Ohm R.A."/>
            <person name="Barry K.W."/>
            <person name="Spatafora J."/>
            <person name="Grigoriev I.V."/>
            <person name="Martin F.M."/>
            <person name="Pujade-Renaud V."/>
        </authorList>
    </citation>
    <scope>NUCLEOTIDE SEQUENCE [LARGE SCALE GENOMIC DNA]</scope>
    <source>
        <strain evidence="3 4">Philippines</strain>
    </source>
</reference>
<keyword evidence="2" id="KW-1133">Transmembrane helix</keyword>
<organism evidence="3 4">
    <name type="scientific">Corynespora cassiicola Philippines</name>
    <dbReference type="NCBI Taxonomy" id="1448308"/>
    <lineage>
        <taxon>Eukaryota</taxon>
        <taxon>Fungi</taxon>
        <taxon>Dikarya</taxon>
        <taxon>Ascomycota</taxon>
        <taxon>Pezizomycotina</taxon>
        <taxon>Dothideomycetes</taxon>
        <taxon>Pleosporomycetidae</taxon>
        <taxon>Pleosporales</taxon>
        <taxon>Corynesporascaceae</taxon>
        <taxon>Corynespora</taxon>
    </lineage>
</organism>
<dbReference type="EMBL" id="KZ678136">
    <property type="protein sequence ID" value="PSN66277.1"/>
    <property type="molecule type" value="Genomic_DNA"/>
</dbReference>
<feature type="transmembrane region" description="Helical" evidence="2">
    <location>
        <begin position="36"/>
        <end position="52"/>
    </location>
</feature>
<accession>A0A2T2NLH1</accession>
<dbReference type="Proteomes" id="UP000240883">
    <property type="component" value="Unassembled WGS sequence"/>
</dbReference>
<gene>
    <name evidence="3" type="ORF">BS50DRAFT_411025</name>
</gene>
<name>A0A2T2NLH1_CORCC</name>
<proteinExistence type="predicted"/>
<evidence type="ECO:0000256" key="1">
    <source>
        <dbReference type="SAM" id="MobiDB-lite"/>
    </source>
</evidence>
<keyword evidence="4" id="KW-1185">Reference proteome</keyword>